<keyword evidence="2" id="KW-1185">Reference proteome</keyword>
<dbReference type="EMBL" id="JAJJMB010011095">
    <property type="protein sequence ID" value="KAI3904375.1"/>
    <property type="molecule type" value="Genomic_DNA"/>
</dbReference>
<gene>
    <name evidence="1" type="ORF">MKW98_014555</name>
</gene>
<dbReference type="Proteomes" id="UP001202328">
    <property type="component" value="Unassembled WGS sequence"/>
</dbReference>
<dbReference type="Pfam" id="PF05096">
    <property type="entry name" value="Glu_cyclase_2"/>
    <property type="match status" value="2"/>
</dbReference>
<dbReference type="PANTHER" id="PTHR31270">
    <property type="entry name" value="GLUTAMINYL-PEPTIDE CYCLOTRANSFERASE"/>
    <property type="match status" value="1"/>
</dbReference>
<dbReference type="GO" id="GO:0016603">
    <property type="term" value="F:glutaminyl-peptide cyclotransferase activity"/>
    <property type="evidence" value="ECO:0007669"/>
    <property type="project" value="InterPro"/>
</dbReference>
<evidence type="ECO:0008006" key="3">
    <source>
        <dbReference type="Google" id="ProtNLM"/>
    </source>
</evidence>
<protein>
    <recommendedName>
        <fullName evidence="3">Glutamine cyclotransferase</fullName>
    </recommendedName>
</protein>
<dbReference type="InterPro" id="IPR007788">
    <property type="entry name" value="QCT"/>
</dbReference>
<evidence type="ECO:0000313" key="1">
    <source>
        <dbReference type="EMBL" id="KAI3904375.1"/>
    </source>
</evidence>
<comment type="caution">
    <text evidence="1">The sequence shown here is derived from an EMBL/GenBank/DDBJ whole genome shotgun (WGS) entry which is preliminary data.</text>
</comment>
<name>A0AAD4SF68_9MAGN</name>
<evidence type="ECO:0000313" key="2">
    <source>
        <dbReference type="Proteomes" id="UP001202328"/>
    </source>
</evidence>
<accession>A0AAD4SF68</accession>
<organism evidence="1 2">
    <name type="scientific">Papaver atlanticum</name>
    <dbReference type="NCBI Taxonomy" id="357466"/>
    <lineage>
        <taxon>Eukaryota</taxon>
        <taxon>Viridiplantae</taxon>
        <taxon>Streptophyta</taxon>
        <taxon>Embryophyta</taxon>
        <taxon>Tracheophyta</taxon>
        <taxon>Spermatophyta</taxon>
        <taxon>Magnoliopsida</taxon>
        <taxon>Ranunculales</taxon>
        <taxon>Papaveraceae</taxon>
        <taxon>Papaveroideae</taxon>
        <taxon>Papaver</taxon>
    </lineage>
</organism>
<dbReference type="PANTHER" id="PTHR31270:SF1">
    <property type="entry name" value="GLUTAMINYL-PEPTIDE CYCLOTRANSFERASE"/>
    <property type="match status" value="1"/>
</dbReference>
<dbReference type="AlphaFoldDB" id="A0AAD4SF68"/>
<reference evidence="1" key="1">
    <citation type="submission" date="2022-04" db="EMBL/GenBank/DDBJ databases">
        <title>A functionally conserved STORR gene fusion in Papaver species that diverged 16.8 million years ago.</title>
        <authorList>
            <person name="Catania T."/>
        </authorList>
    </citation>
    <scope>NUCLEOTIDE SEQUENCE</scope>
    <source>
        <strain evidence="1">S-188037</strain>
    </source>
</reference>
<sequence length="193" mass="22241">MILIFCKFFSFVNEQRSTILRILVVNEFPHDPKAFTQGLLYGGDDFLYESTGLYKESSVRKVDIKTGKVEILRKMSDSHFGEGLTLLDDRLIQVIWLEPAGFIYDRHNLSRVCALLFFVLSFINAVLRNDVVRYEGHEVHNLNELEYVNGEVWADICQIARISQKDGIVLGWIILPELRSDTSPWSYIVSFSS</sequence>
<proteinExistence type="predicted"/>